<accession>F9U7N1</accession>
<reference evidence="1 2" key="1">
    <citation type="submission" date="2011-06" db="EMBL/GenBank/DDBJ databases">
        <title>The draft genome of Thiocapsa marina 5811.</title>
        <authorList>
            <consortium name="US DOE Joint Genome Institute (JGI-PGF)"/>
            <person name="Lucas S."/>
            <person name="Han J."/>
            <person name="Cheng J.-F."/>
            <person name="Goodwin L."/>
            <person name="Pitluck S."/>
            <person name="Peters L."/>
            <person name="Land M.L."/>
            <person name="Hauser L."/>
            <person name="Vogl K."/>
            <person name="Liu Z."/>
            <person name="Imhoff J."/>
            <person name="Thiel V."/>
            <person name="Frigaard N.-U."/>
            <person name="Bryant D."/>
            <person name="Woyke T.J."/>
        </authorList>
    </citation>
    <scope>NUCLEOTIDE SEQUENCE [LARGE SCALE GENOMIC DNA]</scope>
    <source>
        <strain evidence="1 2">5811</strain>
    </source>
</reference>
<evidence type="ECO:0000313" key="1">
    <source>
        <dbReference type="EMBL" id="EGV19661.1"/>
    </source>
</evidence>
<evidence type="ECO:0000313" key="2">
    <source>
        <dbReference type="Proteomes" id="UP000005459"/>
    </source>
</evidence>
<protein>
    <submittedName>
        <fullName evidence="1">Uncharacterized protein</fullName>
    </submittedName>
</protein>
<dbReference type="EMBL" id="AFWV01000003">
    <property type="protein sequence ID" value="EGV19661.1"/>
    <property type="molecule type" value="Genomic_DNA"/>
</dbReference>
<proteinExistence type="predicted"/>
<dbReference type="Proteomes" id="UP000005459">
    <property type="component" value="Unassembled WGS sequence"/>
</dbReference>
<organism evidence="1 2">
    <name type="scientific">Thiocapsa marina 5811</name>
    <dbReference type="NCBI Taxonomy" id="768671"/>
    <lineage>
        <taxon>Bacteria</taxon>
        <taxon>Pseudomonadati</taxon>
        <taxon>Pseudomonadota</taxon>
        <taxon>Gammaproteobacteria</taxon>
        <taxon>Chromatiales</taxon>
        <taxon>Chromatiaceae</taxon>
        <taxon>Thiocapsa</taxon>
    </lineage>
</organism>
<dbReference type="STRING" id="768671.ThimaDRAFT_1107"/>
<keyword evidence="2" id="KW-1185">Reference proteome</keyword>
<sequence>MKSRLTEIEDIPKAKHKVKMTPFRSICLLRAAVSLRLVAMGGGRPRTPLEIENMLRLNVFDPVRIVPTARPSLTRLLAATRMA</sequence>
<name>F9U7N1_9GAMM</name>
<gene>
    <name evidence="1" type="ORF">ThimaDRAFT_1107</name>
</gene>
<dbReference type="AlphaFoldDB" id="F9U7N1"/>